<dbReference type="InterPro" id="IPR036188">
    <property type="entry name" value="FAD/NAD-bd_sf"/>
</dbReference>
<evidence type="ECO:0000256" key="4">
    <source>
        <dbReference type="ARBA" id="ARBA00022827"/>
    </source>
</evidence>
<evidence type="ECO:0000259" key="7">
    <source>
        <dbReference type="PROSITE" id="PS00624"/>
    </source>
</evidence>
<dbReference type="Gene3D" id="3.30.560.10">
    <property type="entry name" value="Glucose Oxidase, domain 3"/>
    <property type="match status" value="1"/>
</dbReference>
<dbReference type="PANTHER" id="PTHR11552">
    <property type="entry name" value="GLUCOSE-METHANOL-CHOLINE GMC OXIDOREDUCTASE"/>
    <property type="match status" value="1"/>
</dbReference>
<dbReference type="PROSITE" id="PS00624">
    <property type="entry name" value="GMC_OXRED_2"/>
    <property type="match status" value="1"/>
</dbReference>
<dbReference type="PROSITE" id="PS00623">
    <property type="entry name" value="GMC_OXRED_1"/>
    <property type="match status" value="1"/>
</dbReference>
<evidence type="ECO:0000313" key="9">
    <source>
        <dbReference type="Proteomes" id="UP000054279"/>
    </source>
</evidence>
<dbReference type="Gene3D" id="3.50.50.60">
    <property type="entry name" value="FAD/NAD(P)-binding domain"/>
    <property type="match status" value="1"/>
</dbReference>
<feature type="non-terminal residue" evidence="8">
    <location>
        <position position="1"/>
    </location>
</feature>
<dbReference type="SUPFAM" id="SSF51905">
    <property type="entry name" value="FAD/NAD(P)-binding domain"/>
    <property type="match status" value="1"/>
</dbReference>
<dbReference type="OrthoDB" id="269227at2759"/>
<feature type="non-terminal residue" evidence="8">
    <location>
        <position position="346"/>
    </location>
</feature>
<name>A0A0C9V4F4_SPHS4</name>
<dbReference type="EMBL" id="KN837176">
    <property type="protein sequence ID" value="KIJ36602.1"/>
    <property type="molecule type" value="Genomic_DNA"/>
</dbReference>
<dbReference type="GO" id="GO:0050660">
    <property type="term" value="F:flavin adenine dinucleotide binding"/>
    <property type="evidence" value="ECO:0007669"/>
    <property type="project" value="InterPro"/>
</dbReference>
<keyword evidence="9" id="KW-1185">Reference proteome</keyword>
<feature type="domain" description="Glucose-methanol-choline oxidoreductase N-terminal" evidence="7">
    <location>
        <begin position="239"/>
        <end position="253"/>
    </location>
</feature>
<evidence type="ECO:0000256" key="5">
    <source>
        <dbReference type="RuleBase" id="RU003968"/>
    </source>
</evidence>
<dbReference type="GO" id="GO:0016614">
    <property type="term" value="F:oxidoreductase activity, acting on CH-OH group of donors"/>
    <property type="evidence" value="ECO:0007669"/>
    <property type="project" value="InterPro"/>
</dbReference>
<keyword evidence="3 5" id="KW-0285">Flavoprotein</keyword>
<keyword evidence="4 5" id="KW-0274">FAD</keyword>
<accession>A0A0C9V4F4</accession>
<evidence type="ECO:0000256" key="3">
    <source>
        <dbReference type="ARBA" id="ARBA00022630"/>
    </source>
</evidence>
<dbReference type="InterPro" id="IPR012132">
    <property type="entry name" value="GMC_OxRdtase"/>
</dbReference>
<dbReference type="HOGENOM" id="CLU_002865_1_1_1"/>
<organism evidence="8 9">
    <name type="scientific">Sphaerobolus stellatus (strain SS14)</name>
    <dbReference type="NCBI Taxonomy" id="990650"/>
    <lineage>
        <taxon>Eukaryota</taxon>
        <taxon>Fungi</taxon>
        <taxon>Dikarya</taxon>
        <taxon>Basidiomycota</taxon>
        <taxon>Agaricomycotina</taxon>
        <taxon>Agaricomycetes</taxon>
        <taxon>Phallomycetidae</taxon>
        <taxon>Geastrales</taxon>
        <taxon>Sphaerobolaceae</taxon>
        <taxon>Sphaerobolus</taxon>
    </lineage>
</organism>
<comment type="similarity">
    <text evidence="2 5">Belongs to the GMC oxidoreductase family.</text>
</comment>
<proteinExistence type="inferred from homology"/>
<reference evidence="8 9" key="1">
    <citation type="submission" date="2014-06" db="EMBL/GenBank/DDBJ databases">
        <title>Evolutionary Origins and Diversification of the Mycorrhizal Mutualists.</title>
        <authorList>
            <consortium name="DOE Joint Genome Institute"/>
            <consortium name="Mycorrhizal Genomics Consortium"/>
            <person name="Kohler A."/>
            <person name="Kuo A."/>
            <person name="Nagy L.G."/>
            <person name="Floudas D."/>
            <person name="Copeland A."/>
            <person name="Barry K.W."/>
            <person name="Cichocki N."/>
            <person name="Veneault-Fourrey C."/>
            <person name="LaButti K."/>
            <person name="Lindquist E.A."/>
            <person name="Lipzen A."/>
            <person name="Lundell T."/>
            <person name="Morin E."/>
            <person name="Murat C."/>
            <person name="Riley R."/>
            <person name="Ohm R."/>
            <person name="Sun H."/>
            <person name="Tunlid A."/>
            <person name="Henrissat B."/>
            <person name="Grigoriev I.V."/>
            <person name="Hibbett D.S."/>
            <person name="Martin F."/>
        </authorList>
    </citation>
    <scope>NUCLEOTIDE SEQUENCE [LARGE SCALE GENOMIC DNA]</scope>
    <source>
        <strain evidence="8 9">SS14</strain>
    </source>
</reference>
<evidence type="ECO:0000259" key="6">
    <source>
        <dbReference type="PROSITE" id="PS00623"/>
    </source>
</evidence>
<feature type="domain" description="Glucose-methanol-choline oxidoreductase N-terminal" evidence="6">
    <location>
        <begin position="45"/>
        <end position="68"/>
    </location>
</feature>
<dbReference type="PANTHER" id="PTHR11552:SF147">
    <property type="entry name" value="CHOLINE DEHYDROGENASE, MITOCHONDRIAL"/>
    <property type="match status" value="1"/>
</dbReference>
<comment type="cofactor">
    <cofactor evidence="1">
        <name>FAD</name>
        <dbReference type="ChEBI" id="CHEBI:57692"/>
    </cofactor>
</comment>
<evidence type="ECO:0000313" key="8">
    <source>
        <dbReference type="EMBL" id="KIJ36602.1"/>
    </source>
</evidence>
<dbReference type="InterPro" id="IPR000172">
    <property type="entry name" value="GMC_OxRdtase_N"/>
</dbReference>
<evidence type="ECO:0000256" key="2">
    <source>
        <dbReference type="ARBA" id="ARBA00010790"/>
    </source>
</evidence>
<evidence type="ECO:0000256" key="1">
    <source>
        <dbReference type="ARBA" id="ARBA00001974"/>
    </source>
</evidence>
<gene>
    <name evidence="8" type="ORF">M422DRAFT_94883</name>
</gene>
<dbReference type="Proteomes" id="UP000054279">
    <property type="component" value="Unassembled WGS sequence"/>
</dbReference>
<dbReference type="AlphaFoldDB" id="A0A0C9V4F4"/>
<dbReference type="Pfam" id="PF00732">
    <property type="entry name" value="GMC_oxred_N"/>
    <property type="match status" value="1"/>
</dbReference>
<sequence>SDSSVLAASVPFLAPTSQPVSPILWNYTTVPQKGLDNRILGYSRGRILGGSSSVNFMTYTRGSDDDYNRWASLTGDSVWSWKNLQPYYLKSSRLVAPADNHNTNGQVNPAVHGNGPVQVSVPGFPTDIDARVINSSRELASQFPFNIDVQSGNTVGISECVAQNTVDSNGRRSSSSTAYLQPILSRPNLDVLMQTQVTQLKQSGVSARKPVFNIVEFAQSRIGPRSQVTARNEVILCAGAINTPQILMLSGIGDSTTLRKLGITPILNLSDVGQNLQDHPILSNYFVVNTTNTFDTVLRDVGEINTLLTQWNNTGKGLFVDAPGNTLGFFRVNQTVLRGAADPSAG</sequence>
<protein>
    <submittedName>
        <fullName evidence="8">GMC oxidoreductase</fullName>
    </submittedName>
</protein>